<evidence type="ECO:0000313" key="3">
    <source>
        <dbReference type="Proteomes" id="UP001611075"/>
    </source>
</evidence>
<dbReference type="PANTHER" id="PTHR14136:SF17">
    <property type="entry name" value="BTB_POZ DOMAIN-CONTAINING PROTEIN KCTD9"/>
    <property type="match status" value="1"/>
</dbReference>
<dbReference type="RefSeq" id="WP_396685852.1">
    <property type="nucleotide sequence ID" value="NZ_JBIRPU010000046.1"/>
</dbReference>
<name>A0ABW7SXV7_9ACTN</name>
<reference evidence="2 3" key="1">
    <citation type="submission" date="2024-10" db="EMBL/GenBank/DDBJ databases">
        <title>The Natural Products Discovery Center: Release of the First 8490 Sequenced Strains for Exploring Actinobacteria Biosynthetic Diversity.</title>
        <authorList>
            <person name="Kalkreuter E."/>
            <person name="Kautsar S.A."/>
            <person name="Yang D."/>
            <person name="Bader C.D."/>
            <person name="Teijaro C.N."/>
            <person name="Fluegel L."/>
            <person name="Davis C.M."/>
            <person name="Simpson J.R."/>
            <person name="Lauterbach L."/>
            <person name="Steele A.D."/>
            <person name="Gui C."/>
            <person name="Meng S."/>
            <person name="Li G."/>
            <person name="Viehrig K."/>
            <person name="Ye F."/>
            <person name="Su P."/>
            <person name="Kiefer A.F."/>
            <person name="Nichols A."/>
            <person name="Cepeda A.J."/>
            <person name="Yan W."/>
            <person name="Fan B."/>
            <person name="Jiang Y."/>
            <person name="Adhikari A."/>
            <person name="Zheng C.-J."/>
            <person name="Schuster L."/>
            <person name="Cowan T.M."/>
            <person name="Smanski M.J."/>
            <person name="Chevrette M.G."/>
            <person name="De Carvalho L.P.S."/>
            <person name="Shen B."/>
        </authorList>
    </citation>
    <scope>NUCLEOTIDE SEQUENCE [LARGE SCALE GENOMIC DNA]</scope>
    <source>
        <strain evidence="2 3">NPDC021253</strain>
    </source>
</reference>
<dbReference type="EMBL" id="JBIRPU010000046">
    <property type="protein sequence ID" value="MFI0797122.1"/>
    <property type="molecule type" value="Genomic_DNA"/>
</dbReference>
<dbReference type="Proteomes" id="UP001611075">
    <property type="component" value="Unassembled WGS sequence"/>
</dbReference>
<dbReference type="InterPro" id="IPR001646">
    <property type="entry name" value="5peptide_repeat"/>
</dbReference>
<accession>A0ABW7SXV7</accession>
<dbReference type="PANTHER" id="PTHR14136">
    <property type="entry name" value="BTB_POZ DOMAIN-CONTAINING PROTEIN KCTD9"/>
    <property type="match status" value="1"/>
</dbReference>
<keyword evidence="3" id="KW-1185">Reference proteome</keyword>
<dbReference type="SUPFAM" id="SSF141571">
    <property type="entry name" value="Pentapeptide repeat-like"/>
    <property type="match status" value="1"/>
</dbReference>
<organism evidence="2 3">
    <name type="scientific">Micromonospora rubida</name>
    <dbReference type="NCBI Taxonomy" id="2697657"/>
    <lineage>
        <taxon>Bacteria</taxon>
        <taxon>Bacillati</taxon>
        <taxon>Actinomycetota</taxon>
        <taxon>Actinomycetes</taxon>
        <taxon>Micromonosporales</taxon>
        <taxon>Micromonosporaceae</taxon>
        <taxon>Micromonospora</taxon>
    </lineage>
</organism>
<sequence length="309" mass="32817">MPGTPQPAPSPSTGGGDLRADCSRCFGLCCVAPAFAASADFAVDKPAGRPCPNLGGDFRCGIHRNLRDRGFPGCTVFDCFGAGQQVAQVTFAGRDWRSAPDTAARMFDTFAVMRPLHELLWYLTEAVALTPPGPLREELGVALAQTRRLTAGSPRELLGLDVDAHRGRVNPLLSRAGELARGDRAGLDRRGAVLVAADLRRVDLVGANLRGAVLLGADLRDVDLTLADLTGADLRGADLRGADLRRALFLHQSQADAARGDHRTGLPPTLTRPTHWSLPVTPVRRPAAPRQPRRPHGNGGSPAAGGHRR</sequence>
<dbReference type="InterPro" id="IPR051082">
    <property type="entry name" value="Pentapeptide-BTB/POZ_domain"/>
</dbReference>
<feature type="compositionally biased region" description="Low complexity" evidence="1">
    <location>
        <begin position="265"/>
        <end position="290"/>
    </location>
</feature>
<evidence type="ECO:0000313" key="2">
    <source>
        <dbReference type="EMBL" id="MFI0797122.1"/>
    </source>
</evidence>
<evidence type="ECO:0000256" key="1">
    <source>
        <dbReference type="SAM" id="MobiDB-lite"/>
    </source>
</evidence>
<dbReference type="Pfam" id="PF00805">
    <property type="entry name" value="Pentapeptide"/>
    <property type="match status" value="2"/>
</dbReference>
<comment type="caution">
    <text evidence="2">The sequence shown here is derived from an EMBL/GenBank/DDBJ whole genome shotgun (WGS) entry which is preliminary data.</text>
</comment>
<protein>
    <submittedName>
        <fullName evidence="2">Pentapeptide repeat-containing protein</fullName>
    </submittedName>
</protein>
<proteinExistence type="predicted"/>
<feature type="region of interest" description="Disordered" evidence="1">
    <location>
        <begin position="255"/>
        <end position="309"/>
    </location>
</feature>
<gene>
    <name evidence="2" type="ORF">ACH4OY_31250</name>
</gene>
<dbReference type="Gene3D" id="2.160.20.80">
    <property type="entry name" value="E3 ubiquitin-protein ligase SopA"/>
    <property type="match status" value="1"/>
</dbReference>